<feature type="region of interest" description="Disordered" evidence="1">
    <location>
        <begin position="74"/>
        <end position="141"/>
    </location>
</feature>
<protein>
    <submittedName>
        <fullName evidence="2">Uncharacterized protein</fullName>
    </submittedName>
</protein>
<feature type="region of interest" description="Disordered" evidence="1">
    <location>
        <begin position="1"/>
        <end position="60"/>
    </location>
</feature>
<feature type="compositionally biased region" description="Polar residues" evidence="1">
    <location>
        <begin position="80"/>
        <end position="90"/>
    </location>
</feature>
<dbReference type="EMBL" id="CP039347">
    <property type="protein sequence ID" value="QCD86454.1"/>
    <property type="molecule type" value="Genomic_DNA"/>
</dbReference>
<evidence type="ECO:0000256" key="1">
    <source>
        <dbReference type="SAM" id="MobiDB-lite"/>
    </source>
</evidence>
<dbReference type="Proteomes" id="UP000501690">
    <property type="component" value="Linkage Group LG3"/>
</dbReference>
<dbReference type="AlphaFoldDB" id="A0A4D6LDV4"/>
<proteinExistence type="predicted"/>
<evidence type="ECO:0000313" key="2">
    <source>
        <dbReference type="EMBL" id="QCD86454.1"/>
    </source>
</evidence>
<feature type="compositionally biased region" description="Basic and acidic residues" evidence="1">
    <location>
        <begin position="125"/>
        <end position="141"/>
    </location>
</feature>
<organism evidence="2 3">
    <name type="scientific">Vigna unguiculata</name>
    <name type="common">Cowpea</name>
    <dbReference type="NCBI Taxonomy" id="3917"/>
    <lineage>
        <taxon>Eukaryota</taxon>
        <taxon>Viridiplantae</taxon>
        <taxon>Streptophyta</taxon>
        <taxon>Embryophyta</taxon>
        <taxon>Tracheophyta</taxon>
        <taxon>Spermatophyta</taxon>
        <taxon>Magnoliopsida</taxon>
        <taxon>eudicotyledons</taxon>
        <taxon>Gunneridae</taxon>
        <taxon>Pentapetalae</taxon>
        <taxon>rosids</taxon>
        <taxon>fabids</taxon>
        <taxon>Fabales</taxon>
        <taxon>Fabaceae</taxon>
        <taxon>Papilionoideae</taxon>
        <taxon>50 kb inversion clade</taxon>
        <taxon>NPAAA clade</taxon>
        <taxon>indigoferoid/millettioid clade</taxon>
        <taxon>Phaseoleae</taxon>
        <taxon>Vigna</taxon>
    </lineage>
</organism>
<evidence type="ECO:0000313" key="3">
    <source>
        <dbReference type="Proteomes" id="UP000501690"/>
    </source>
</evidence>
<name>A0A4D6LDV4_VIGUN</name>
<accession>A0A4D6LDV4</accession>
<feature type="compositionally biased region" description="Basic and acidic residues" evidence="1">
    <location>
        <begin position="14"/>
        <end position="30"/>
    </location>
</feature>
<keyword evidence="3" id="KW-1185">Reference proteome</keyword>
<sequence>MLSMGVPRLCSHQQVDDHRKREYHTAEHTTTKVGYTDGTPPWTPTNRGHGITSRPLKRDPETQYLKLSKHFPYKAKKTISSHTASPNTSLRLKGLAQVRRARSGEPPSPRRGLEKASRGQRGISLRRDPSRLGEMFARSER</sequence>
<reference evidence="2 3" key="1">
    <citation type="submission" date="2019-04" db="EMBL/GenBank/DDBJ databases">
        <title>An improved genome assembly and genetic linkage map for asparagus bean, Vigna unguiculata ssp. sesquipedialis.</title>
        <authorList>
            <person name="Xia Q."/>
            <person name="Zhang R."/>
            <person name="Dong Y."/>
        </authorList>
    </citation>
    <scope>NUCLEOTIDE SEQUENCE [LARGE SCALE GENOMIC DNA]</scope>
    <source>
        <tissue evidence="2">Leaf</tissue>
    </source>
</reference>
<gene>
    <name evidence="2" type="ORF">DEO72_LG3g977</name>
</gene>